<dbReference type="InterPro" id="IPR036779">
    <property type="entry name" value="LysM_dom_sf"/>
</dbReference>
<sequence length="703" mass="77266">MALSQPIQTMRHTRPNTEPSNLRRKMLCRCILMTCNLLITIKPATAQQAYNNVTGYDCTSTEYSHPNATSCNTYTMYRSQSSKDTIQTISKLFNASASTVANLSDLNLTTSNQLAAGDRLYIPLRCQCMNGTYQAMVKYIIQPGDTFDIVANSTFEGLTTYQAIEAANPDQSPYSLAIGQVVNIPLRCACPSSEQVSNGTRFLLSFMIFPEETLEAMSNYFNVSVYDLIAANVLSGKTQVLEAFSTMLIPLVRLRPLSEFTMIIPIPDPGLPPSPAVSFSPGGSPLVGSGTETIYMHRSNTPLYIGVAIGATGFVLAAALAAMLTASESRRQRELEELGEIESQQMLKHNHDVLSHDMLEKSEFLDGMSTVVEGDKPVIFNYGELRAATNDFSADNLLQGSVFCGKLNGVIVAIKQMKGNMAQEIKILSQIHHMNVVRLLGVCVNDAEHLFMVFEYAENGSLSDCLHSQVAHPTSTYSRSTGLLSWTRRVQIALDIASGLEYIHNYTNPSFVHKDVKSSNILLDADWHAKVANFGMAKSANSFMPGPMLTNHIVGTQGYMAPEYLEHGLVTTKADVYSFGVVLLELITGEEAIVQAKEVEKGDQFKGWTLASVMSTILKDKDDDEKKTELQNWVDSRLEDAYPLDIAVDIAKLAKSCVNTDLTLRPAMKEITFSLSNILTASLEWEATVVRKNQMPGVHSAAR</sequence>
<evidence type="ECO:0000256" key="6">
    <source>
        <dbReference type="ARBA" id="ARBA00022840"/>
    </source>
</evidence>
<dbReference type="Gene3D" id="1.10.510.10">
    <property type="entry name" value="Transferase(Phosphotransferase) domain 1"/>
    <property type="match status" value="1"/>
</dbReference>
<keyword evidence="2" id="KW-1003">Cell membrane</keyword>
<evidence type="ECO:0000256" key="2">
    <source>
        <dbReference type="ARBA" id="ARBA00022475"/>
    </source>
</evidence>
<evidence type="ECO:0000256" key="5">
    <source>
        <dbReference type="ARBA" id="ARBA00022741"/>
    </source>
</evidence>
<dbReference type="SUPFAM" id="SSF56112">
    <property type="entry name" value="Protein kinase-like (PK-like)"/>
    <property type="match status" value="1"/>
</dbReference>
<evidence type="ECO:0000256" key="8">
    <source>
        <dbReference type="ARBA" id="ARBA00023136"/>
    </source>
</evidence>
<evidence type="ECO:0000313" key="13">
    <source>
        <dbReference type="EMBL" id="KAG0584339.1"/>
    </source>
</evidence>
<evidence type="ECO:0000256" key="1">
    <source>
        <dbReference type="ARBA" id="ARBA00004162"/>
    </source>
</evidence>
<organism evidence="13 14">
    <name type="scientific">Ceratodon purpureus</name>
    <name type="common">Fire moss</name>
    <name type="synonym">Dicranum purpureum</name>
    <dbReference type="NCBI Taxonomy" id="3225"/>
    <lineage>
        <taxon>Eukaryota</taxon>
        <taxon>Viridiplantae</taxon>
        <taxon>Streptophyta</taxon>
        <taxon>Embryophyta</taxon>
        <taxon>Bryophyta</taxon>
        <taxon>Bryophytina</taxon>
        <taxon>Bryopsida</taxon>
        <taxon>Dicranidae</taxon>
        <taxon>Pseudoditrichales</taxon>
        <taxon>Ditrichaceae</taxon>
        <taxon>Ceratodon</taxon>
    </lineage>
</organism>
<keyword evidence="14" id="KW-1185">Reference proteome</keyword>
<dbReference type="Pfam" id="PF01476">
    <property type="entry name" value="LysM"/>
    <property type="match status" value="1"/>
</dbReference>
<keyword evidence="3 10" id="KW-0812">Transmembrane</keyword>
<keyword evidence="6" id="KW-0067">ATP-binding</keyword>
<dbReference type="PROSITE" id="PS00108">
    <property type="entry name" value="PROTEIN_KINASE_ST"/>
    <property type="match status" value="1"/>
</dbReference>
<keyword evidence="4" id="KW-0732">Signal</keyword>
<dbReference type="CDD" id="cd00118">
    <property type="entry name" value="LysM"/>
    <property type="match status" value="1"/>
</dbReference>
<evidence type="ECO:0000259" key="12">
    <source>
        <dbReference type="PROSITE" id="PS51782"/>
    </source>
</evidence>
<dbReference type="Proteomes" id="UP000822688">
    <property type="component" value="Chromosome 3"/>
</dbReference>
<dbReference type="GO" id="GO:0005524">
    <property type="term" value="F:ATP binding"/>
    <property type="evidence" value="ECO:0007669"/>
    <property type="project" value="UniProtKB-KW"/>
</dbReference>
<keyword evidence="8 10" id="KW-0472">Membrane</keyword>
<dbReference type="InterPro" id="IPR000719">
    <property type="entry name" value="Prot_kinase_dom"/>
</dbReference>
<dbReference type="EMBL" id="CM026423">
    <property type="protein sequence ID" value="KAG0584339.1"/>
    <property type="molecule type" value="Genomic_DNA"/>
</dbReference>
<dbReference type="InterPro" id="IPR056561">
    <property type="entry name" value="NFP_LYK_LysM1"/>
</dbReference>
<keyword evidence="7 10" id="KW-1133">Transmembrane helix</keyword>
<accession>A0A8T0IMZ5</accession>
<proteinExistence type="predicted"/>
<evidence type="ECO:0000313" key="14">
    <source>
        <dbReference type="Proteomes" id="UP000822688"/>
    </source>
</evidence>
<dbReference type="Pfam" id="PF23472">
    <property type="entry name" value="LysM2_CERK1_LYK3_4_5"/>
    <property type="match status" value="1"/>
</dbReference>
<dbReference type="InterPro" id="IPR008271">
    <property type="entry name" value="Ser/Thr_kinase_AS"/>
</dbReference>
<dbReference type="InterPro" id="IPR056562">
    <property type="entry name" value="LysM2_CERK1_LYK3_4_5"/>
</dbReference>
<evidence type="ECO:0000256" key="4">
    <source>
        <dbReference type="ARBA" id="ARBA00022729"/>
    </source>
</evidence>
<dbReference type="SMART" id="SM00220">
    <property type="entry name" value="S_TKc"/>
    <property type="match status" value="1"/>
</dbReference>
<name>A0A8T0IMZ5_CERPU</name>
<dbReference type="Pfam" id="PF23446">
    <property type="entry name" value="LysM1_NFP_LYK"/>
    <property type="match status" value="1"/>
</dbReference>
<dbReference type="PANTHER" id="PTHR45927">
    <property type="entry name" value="LYSM-DOMAIN RECEPTOR-LIKE KINASE-RELATED"/>
    <property type="match status" value="1"/>
</dbReference>
<dbReference type="Gene3D" id="3.30.200.20">
    <property type="entry name" value="Phosphorylase Kinase, domain 1"/>
    <property type="match status" value="1"/>
</dbReference>
<evidence type="ECO:0000256" key="10">
    <source>
        <dbReference type="SAM" id="Phobius"/>
    </source>
</evidence>
<comment type="caution">
    <text evidence="13">The sequence shown here is derived from an EMBL/GenBank/DDBJ whole genome shotgun (WGS) entry which is preliminary data.</text>
</comment>
<keyword evidence="5" id="KW-0547">Nucleotide-binding</keyword>
<dbReference type="AlphaFoldDB" id="A0A8T0IMZ5"/>
<dbReference type="PANTHER" id="PTHR45927:SF6">
    <property type="entry name" value="PROTEIN LYK5"/>
    <property type="match status" value="1"/>
</dbReference>
<dbReference type="GO" id="GO:0004672">
    <property type="term" value="F:protein kinase activity"/>
    <property type="evidence" value="ECO:0007669"/>
    <property type="project" value="InterPro"/>
</dbReference>
<feature type="domain" description="LysM" evidence="12">
    <location>
        <begin position="137"/>
        <end position="184"/>
    </location>
</feature>
<dbReference type="FunFam" id="1.10.510.10:FF:000468">
    <property type="entry name" value="PTI1-like tyrosine-protein kinase 3"/>
    <property type="match status" value="1"/>
</dbReference>
<keyword evidence="9" id="KW-1015">Disulfide bond</keyword>
<dbReference type="InterPro" id="IPR052611">
    <property type="entry name" value="Plant_RLK_LysM"/>
</dbReference>
<protein>
    <submittedName>
        <fullName evidence="13">Uncharacterized protein</fullName>
    </submittedName>
</protein>
<reference evidence="13" key="1">
    <citation type="submission" date="2020-06" db="EMBL/GenBank/DDBJ databases">
        <title>WGS assembly of Ceratodon purpureus strain R40.</title>
        <authorList>
            <person name="Carey S.B."/>
            <person name="Jenkins J."/>
            <person name="Shu S."/>
            <person name="Lovell J.T."/>
            <person name="Sreedasyam A."/>
            <person name="Maumus F."/>
            <person name="Tiley G.P."/>
            <person name="Fernandez-Pozo N."/>
            <person name="Barry K."/>
            <person name="Chen C."/>
            <person name="Wang M."/>
            <person name="Lipzen A."/>
            <person name="Daum C."/>
            <person name="Saski C.A."/>
            <person name="Payton A.C."/>
            <person name="Mcbreen J.C."/>
            <person name="Conrad R.E."/>
            <person name="Kollar L.M."/>
            <person name="Olsson S."/>
            <person name="Huttunen S."/>
            <person name="Landis J.B."/>
            <person name="Wickett N.J."/>
            <person name="Johnson M.G."/>
            <person name="Rensing S.A."/>
            <person name="Grimwood J."/>
            <person name="Schmutz J."/>
            <person name="Mcdaniel S.F."/>
        </authorList>
    </citation>
    <scope>NUCLEOTIDE SEQUENCE</scope>
    <source>
        <strain evidence="13">R40</strain>
    </source>
</reference>
<dbReference type="PROSITE" id="PS50011">
    <property type="entry name" value="PROTEIN_KINASE_DOM"/>
    <property type="match status" value="1"/>
</dbReference>
<comment type="subcellular location">
    <subcellularLocation>
        <location evidence="1">Cell membrane</location>
        <topology evidence="1">Single-pass membrane protein</topology>
    </subcellularLocation>
</comment>
<evidence type="ECO:0000259" key="11">
    <source>
        <dbReference type="PROSITE" id="PS50011"/>
    </source>
</evidence>
<gene>
    <name evidence="13" type="ORF">KC19_3G204100</name>
</gene>
<dbReference type="Pfam" id="PF00069">
    <property type="entry name" value="Pkinase"/>
    <property type="match status" value="1"/>
</dbReference>
<dbReference type="InterPro" id="IPR011009">
    <property type="entry name" value="Kinase-like_dom_sf"/>
</dbReference>
<dbReference type="InterPro" id="IPR018392">
    <property type="entry name" value="LysM"/>
</dbReference>
<dbReference type="SMART" id="SM00257">
    <property type="entry name" value="LysM"/>
    <property type="match status" value="2"/>
</dbReference>
<dbReference type="Gene3D" id="3.10.350.10">
    <property type="entry name" value="LysM domain"/>
    <property type="match status" value="1"/>
</dbReference>
<feature type="transmembrane region" description="Helical" evidence="10">
    <location>
        <begin position="303"/>
        <end position="324"/>
    </location>
</feature>
<evidence type="ECO:0000256" key="9">
    <source>
        <dbReference type="ARBA" id="ARBA00023157"/>
    </source>
</evidence>
<dbReference type="GO" id="GO:0005886">
    <property type="term" value="C:plasma membrane"/>
    <property type="evidence" value="ECO:0007669"/>
    <property type="project" value="UniProtKB-SubCell"/>
</dbReference>
<evidence type="ECO:0000256" key="7">
    <source>
        <dbReference type="ARBA" id="ARBA00022989"/>
    </source>
</evidence>
<feature type="domain" description="Protein kinase" evidence="11">
    <location>
        <begin position="365"/>
        <end position="679"/>
    </location>
</feature>
<dbReference type="PROSITE" id="PS51782">
    <property type="entry name" value="LYSM"/>
    <property type="match status" value="1"/>
</dbReference>
<evidence type="ECO:0000256" key="3">
    <source>
        <dbReference type="ARBA" id="ARBA00022692"/>
    </source>
</evidence>